<feature type="region of interest" description="Disordered" evidence="1">
    <location>
        <begin position="24"/>
        <end position="44"/>
    </location>
</feature>
<feature type="chain" id="PRO_5012074827" description="Stress response protein Rds1" evidence="2">
    <location>
        <begin position="20"/>
        <end position="367"/>
    </location>
</feature>
<dbReference type="OrthoDB" id="1001765at2759"/>
<dbReference type="InterPro" id="IPR009078">
    <property type="entry name" value="Ferritin-like_SF"/>
</dbReference>
<name>A0A1T3C587_9HYPO</name>
<comment type="caution">
    <text evidence="3">The sequence shown here is derived from an EMBL/GenBank/DDBJ whole genome shotgun (WGS) entry which is preliminary data.</text>
</comment>
<evidence type="ECO:0000256" key="1">
    <source>
        <dbReference type="SAM" id="MobiDB-lite"/>
    </source>
</evidence>
<dbReference type="Pfam" id="PF13668">
    <property type="entry name" value="Ferritin_2"/>
    <property type="match status" value="1"/>
</dbReference>
<dbReference type="SUPFAM" id="SSF47240">
    <property type="entry name" value="Ferritin-like"/>
    <property type="match status" value="1"/>
</dbReference>
<evidence type="ECO:0000313" key="4">
    <source>
        <dbReference type="Proteomes" id="UP000191004"/>
    </source>
</evidence>
<reference evidence="3 4" key="1">
    <citation type="submission" date="2016-04" db="EMBL/GenBank/DDBJ databases">
        <title>Multiple horizontal gene transfer events from other fungi enriched the ability of the initially mycotrophic fungus Trichoderma (Ascomycota) to feed on dead plant biomass.</title>
        <authorList>
            <person name="Atanasova L."/>
            <person name="Chenthamara K."/>
            <person name="Zhang J."/>
            <person name="Grujic M."/>
            <person name="Henrissat B."/>
            <person name="Kuo A."/>
            <person name="Aertz A."/>
            <person name="Salamov A."/>
            <person name="Lipzen A."/>
            <person name="Labutti K."/>
            <person name="Barry K."/>
            <person name="Miao Y."/>
            <person name="Rahimi M.J."/>
            <person name="Shen Q."/>
            <person name="Grigoriev I.V."/>
            <person name="Kubicek C.P."/>
            <person name="Druzhinina I.S."/>
        </authorList>
    </citation>
    <scope>NUCLEOTIDE SEQUENCE [LARGE SCALE GENOMIC DNA]</scope>
    <source>
        <strain evidence="3 4">NJAU 4742</strain>
    </source>
</reference>
<organism evidence="3 4">
    <name type="scientific">Trichoderma guizhouense</name>
    <dbReference type="NCBI Taxonomy" id="1491466"/>
    <lineage>
        <taxon>Eukaryota</taxon>
        <taxon>Fungi</taxon>
        <taxon>Dikarya</taxon>
        <taxon>Ascomycota</taxon>
        <taxon>Pezizomycotina</taxon>
        <taxon>Sordariomycetes</taxon>
        <taxon>Hypocreomycetidae</taxon>
        <taxon>Hypocreales</taxon>
        <taxon>Hypocreaceae</taxon>
        <taxon>Trichoderma</taxon>
    </lineage>
</organism>
<feature type="signal peptide" evidence="2">
    <location>
        <begin position="1"/>
        <end position="19"/>
    </location>
</feature>
<evidence type="ECO:0008006" key="5">
    <source>
        <dbReference type="Google" id="ProtNLM"/>
    </source>
</evidence>
<keyword evidence="2" id="KW-0732">Signal</keyword>
<gene>
    <name evidence="3" type="ORF">A0O28_0109460</name>
</gene>
<dbReference type="AlphaFoldDB" id="A0A1T3C587"/>
<proteinExistence type="predicted"/>
<sequence>MNLLKAFLLSAFLHSTANTASIPFDHKPNDQQLANPNHGPVPGQDPLYSSYRGKAPPFPAYITDPIKPTADGPPGIDDLVWQNLLSAEWVIFSFYQKAVEMFNATAFVKAGYPNTTYDRIQEIRDNEAGHLRIFQNEITATSVKPGACKYSFPFDGPASFLALATVIEISSMTFLTGLVQMAKLPAAHGVMVAIASTETRHETWTLLEIWKTSPFAGPSDTVFPYANQILDLTNAFIVPGSCPPENPIYPSPRQNLPPFSPAGSTKSIEPGNNIVLNFTDPTNQPKFHRGVQYYATFFHGPSNISVPLDTTGWPHEDIKVRIPPQFEARGIIVAVVTDKMGASTLTTVKAGPLLLLEQPAGLGLMAL</sequence>
<evidence type="ECO:0000313" key="3">
    <source>
        <dbReference type="EMBL" id="OPB36171.1"/>
    </source>
</evidence>
<accession>A0A1T3C587</accession>
<dbReference type="EMBL" id="LVVK01000026">
    <property type="protein sequence ID" value="OPB36171.1"/>
    <property type="molecule type" value="Genomic_DNA"/>
</dbReference>
<keyword evidence="4" id="KW-1185">Reference proteome</keyword>
<evidence type="ECO:0000256" key="2">
    <source>
        <dbReference type="SAM" id="SignalP"/>
    </source>
</evidence>
<dbReference type="Proteomes" id="UP000191004">
    <property type="component" value="Unassembled WGS sequence"/>
</dbReference>
<protein>
    <recommendedName>
        <fullName evidence="5">Stress response protein Rds1</fullName>
    </recommendedName>
</protein>
<dbReference type="CDD" id="cd00657">
    <property type="entry name" value="Ferritin_like"/>
    <property type="match status" value="1"/>
</dbReference>